<dbReference type="PANTHER" id="PTHR34107:SF5">
    <property type="entry name" value="SLL1355 PROTEIN"/>
    <property type="match status" value="1"/>
</dbReference>
<keyword evidence="3" id="KW-1185">Reference proteome</keyword>
<accession>A0ABR9VWF0</accession>
<dbReference type="EMBL" id="JADEVV010000080">
    <property type="protein sequence ID" value="MBE9255673.1"/>
    <property type="molecule type" value="Genomic_DNA"/>
</dbReference>
<comment type="caution">
    <text evidence="2">The sequence shown here is derived from an EMBL/GenBank/DDBJ whole genome shotgun (WGS) entry which is preliminary data.</text>
</comment>
<protein>
    <submittedName>
        <fullName evidence="2">Uma2 family endonuclease</fullName>
    </submittedName>
</protein>
<dbReference type="GO" id="GO:0004519">
    <property type="term" value="F:endonuclease activity"/>
    <property type="evidence" value="ECO:0007669"/>
    <property type="project" value="UniProtKB-KW"/>
</dbReference>
<dbReference type="PANTHER" id="PTHR34107">
    <property type="entry name" value="SLL0198 PROTEIN-RELATED"/>
    <property type="match status" value="1"/>
</dbReference>
<feature type="domain" description="Putative restriction endonuclease" evidence="1">
    <location>
        <begin position="11"/>
        <end position="164"/>
    </location>
</feature>
<evidence type="ECO:0000313" key="2">
    <source>
        <dbReference type="EMBL" id="MBE9255673.1"/>
    </source>
</evidence>
<gene>
    <name evidence="2" type="ORF">IQ217_17915</name>
</gene>
<keyword evidence="2" id="KW-0378">Hydrolase</keyword>
<organism evidence="2 3">
    <name type="scientific">Synechocystis salina LEGE 00031</name>
    <dbReference type="NCBI Taxonomy" id="1828736"/>
    <lineage>
        <taxon>Bacteria</taxon>
        <taxon>Bacillati</taxon>
        <taxon>Cyanobacteriota</taxon>
        <taxon>Cyanophyceae</taxon>
        <taxon>Synechococcales</taxon>
        <taxon>Merismopediaceae</taxon>
        <taxon>Synechocystis</taxon>
    </lineage>
</organism>
<dbReference type="InterPro" id="IPR012296">
    <property type="entry name" value="Nuclease_put_TT1808"/>
</dbReference>
<reference evidence="2 3" key="1">
    <citation type="submission" date="2020-10" db="EMBL/GenBank/DDBJ databases">
        <authorList>
            <person name="Castelo-Branco R."/>
            <person name="Eusebio N."/>
            <person name="Adriana R."/>
            <person name="Vieira A."/>
            <person name="Brugerolle De Fraissinette N."/>
            <person name="Rezende De Castro R."/>
            <person name="Schneider M.P."/>
            <person name="Vasconcelos V."/>
            <person name="Leao P.N."/>
        </authorList>
    </citation>
    <scope>NUCLEOTIDE SEQUENCE [LARGE SCALE GENOMIC DNA]</scope>
    <source>
        <strain evidence="2 3">LEGE 00031</strain>
    </source>
</reference>
<dbReference type="SUPFAM" id="SSF52980">
    <property type="entry name" value="Restriction endonuclease-like"/>
    <property type="match status" value="1"/>
</dbReference>
<dbReference type="InterPro" id="IPR008538">
    <property type="entry name" value="Uma2"/>
</dbReference>
<dbReference type="Gene3D" id="3.90.1570.10">
    <property type="entry name" value="tt1808, chain A"/>
    <property type="match status" value="1"/>
</dbReference>
<dbReference type="InterPro" id="IPR011335">
    <property type="entry name" value="Restrct_endonuc-II-like"/>
</dbReference>
<name>A0ABR9VWF0_9SYNC</name>
<dbReference type="Proteomes" id="UP000658720">
    <property type="component" value="Unassembled WGS sequence"/>
</dbReference>
<evidence type="ECO:0000259" key="1">
    <source>
        <dbReference type="Pfam" id="PF05685"/>
    </source>
</evidence>
<proteinExistence type="predicted"/>
<dbReference type="CDD" id="cd06260">
    <property type="entry name" value="DUF820-like"/>
    <property type="match status" value="1"/>
</dbReference>
<keyword evidence="2" id="KW-0255">Endonuclease</keyword>
<evidence type="ECO:0000313" key="3">
    <source>
        <dbReference type="Proteomes" id="UP000658720"/>
    </source>
</evidence>
<keyword evidence="2" id="KW-0540">Nuclease</keyword>
<dbReference type="Pfam" id="PF05685">
    <property type="entry name" value="Uma2"/>
    <property type="match status" value="1"/>
</dbReference>
<dbReference type="RefSeq" id="WP_194021183.1">
    <property type="nucleotide sequence ID" value="NZ_JADEVV010000080.1"/>
</dbReference>
<sequence>MSPALSSLTLKDFLELPNIEESPAWELINQVPSQKPMPTLYHSRLQKRLVAKIDNASTIYEALPEFRCVLGNNSIVPDIAITRINRLPTTNQPLAGPPDWLIEILSPDQRSTRIITKIQTCLEEGAELAWLIDPLEEIILVFQPHQPLIISRDDSILPVLNDIPLTLSAQEIFNWLQG</sequence>